<dbReference type="Proteomes" id="UP000029084">
    <property type="component" value="Chromosome"/>
</dbReference>
<proteinExistence type="predicted"/>
<feature type="domain" description="PurM-like C-terminal" evidence="1">
    <location>
        <begin position="326"/>
        <end position="443"/>
    </location>
</feature>
<dbReference type="InterPro" id="IPR036676">
    <property type="entry name" value="PurM-like_C_sf"/>
</dbReference>
<protein>
    <submittedName>
        <fullName evidence="2">Selenophosphate synthase-like protein</fullName>
    </submittedName>
</protein>
<dbReference type="EMBL" id="CP008822">
    <property type="protein sequence ID" value="AIM26942.1"/>
    <property type="molecule type" value="Genomic_DNA"/>
</dbReference>
<organism evidence="2 3">
    <name type="scientific">Metallosphaera sedula</name>
    <dbReference type="NCBI Taxonomy" id="43687"/>
    <lineage>
        <taxon>Archaea</taxon>
        <taxon>Thermoproteota</taxon>
        <taxon>Thermoprotei</taxon>
        <taxon>Sulfolobales</taxon>
        <taxon>Sulfolobaceae</taxon>
        <taxon>Metallosphaera</taxon>
    </lineage>
</organism>
<accession>A0A088E579</accession>
<dbReference type="AlphaFoldDB" id="A0A088E579"/>
<dbReference type="OrthoDB" id="6643at2157"/>
<reference evidence="2 3" key="1">
    <citation type="journal article" date="2014" name="J. Bacteriol.">
        <title>Role of an Archaeal PitA Transporter in the Copper and Arsenic Resistance of Metallosphaera sedula, an Extreme Thermoacidophile.</title>
        <authorList>
            <person name="McCarthy S."/>
            <person name="Ai C."/>
            <person name="Wheaton G."/>
            <person name="Tevatia R."/>
            <person name="Eckrich V."/>
            <person name="Kelly R."/>
            <person name="Blum P."/>
        </authorList>
    </citation>
    <scope>NUCLEOTIDE SEQUENCE [LARGE SCALE GENOMIC DNA]</scope>
    <source>
        <strain evidence="2 3">CuR1</strain>
    </source>
</reference>
<dbReference type="Gene3D" id="3.90.650.10">
    <property type="entry name" value="PurM-like C-terminal domain"/>
    <property type="match status" value="1"/>
</dbReference>
<sequence length="466" mass="52128">MADLFERFRNNLNKYKRMGLNPLSLATGCAVKVDLIDTVYPALEKLKDKLRENNIEVMPREDTDIFVSRESEVIKRVINGGEFDADRAVSLIQVNQETAGNPEKFANFLLKIYTSVKTRRRLVVGKGHSIVTTNPKAEVGVLDLIKLDGKALNSYTLANNDTIQIVDPLDDPGSQMQVDVGISNSLNDLFTKGAFQELRMIPVADAPDPELKETLMRNFESFSKRYGVELLQDIQPQTGTLMIGATVIGKSDHELPVFYSRVDENMEILVTRPVGELTPINVHMWLLTVPELLETLEERGITLQRVEEAKKRALDYMTKPNFATAKVIYEHLPEFGKEFDPKAHIAMTTDVTGPGIFVIKEFADKASVDVELYNVPVIDREINEFATENFIIPNSTAGTNGAIVMFASRKVIDDVAQSLSRAGLEPSVIGRVIGKGNGTVYVKREVCKLIHRENILKYFKVKDPQA</sequence>
<dbReference type="InterPro" id="IPR010918">
    <property type="entry name" value="PurM-like_C_dom"/>
</dbReference>
<dbReference type="Pfam" id="PF02769">
    <property type="entry name" value="AIRS_C"/>
    <property type="match status" value="1"/>
</dbReference>
<evidence type="ECO:0000313" key="2">
    <source>
        <dbReference type="EMBL" id="AIM26942.1"/>
    </source>
</evidence>
<dbReference type="PROSITE" id="PS51257">
    <property type="entry name" value="PROKAR_LIPOPROTEIN"/>
    <property type="match status" value="1"/>
</dbReference>
<dbReference type="OMA" id="IFVIKEF"/>
<evidence type="ECO:0000313" key="3">
    <source>
        <dbReference type="Proteomes" id="UP000029084"/>
    </source>
</evidence>
<name>A0A088E579_9CREN</name>
<dbReference type="SUPFAM" id="SSF56042">
    <property type="entry name" value="PurM C-terminal domain-like"/>
    <property type="match status" value="1"/>
</dbReference>
<evidence type="ECO:0000259" key="1">
    <source>
        <dbReference type="Pfam" id="PF02769"/>
    </source>
</evidence>
<dbReference type="NCBIfam" id="NF038049">
    <property type="entry name" value="SelD_rel_HyperS"/>
    <property type="match status" value="1"/>
</dbReference>
<gene>
    <name evidence="2" type="ORF">HA72_0781</name>
</gene>